<name>A0A7J7P4T4_9MAGN</name>
<reference evidence="3 4" key="1">
    <citation type="journal article" date="2020" name="IScience">
        <title>Genome Sequencing of the Endangered Kingdonia uniflora (Circaeasteraceae, Ranunculales) Reveals Potential Mechanisms of Evolutionary Specialization.</title>
        <authorList>
            <person name="Sun Y."/>
            <person name="Deng T."/>
            <person name="Zhang A."/>
            <person name="Moore M.J."/>
            <person name="Landis J.B."/>
            <person name="Lin N."/>
            <person name="Zhang H."/>
            <person name="Zhang X."/>
            <person name="Huang J."/>
            <person name="Zhang X."/>
            <person name="Sun H."/>
            <person name="Wang H."/>
        </authorList>
    </citation>
    <scope>NUCLEOTIDE SEQUENCE [LARGE SCALE GENOMIC DNA]</scope>
    <source>
        <strain evidence="3">TB1705</strain>
        <tissue evidence="3">Leaf</tissue>
    </source>
</reference>
<evidence type="ECO:0000256" key="1">
    <source>
        <dbReference type="ARBA" id="ARBA00009995"/>
    </source>
</evidence>
<comment type="caution">
    <text evidence="3">The sequence shown here is derived from an EMBL/GenBank/DDBJ whole genome shotgun (WGS) entry which is preliminary data.</text>
</comment>
<dbReference type="Proteomes" id="UP000541444">
    <property type="component" value="Unassembled WGS sequence"/>
</dbReference>
<keyword evidence="2" id="KW-0808">Transferase</keyword>
<dbReference type="GO" id="GO:0080043">
    <property type="term" value="F:quercetin 3-O-glucosyltransferase activity"/>
    <property type="evidence" value="ECO:0007669"/>
    <property type="project" value="TreeGrafter"/>
</dbReference>
<keyword evidence="2" id="KW-0328">Glycosyltransferase</keyword>
<organism evidence="3 4">
    <name type="scientific">Kingdonia uniflora</name>
    <dbReference type="NCBI Taxonomy" id="39325"/>
    <lineage>
        <taxon>Eukaryota</taxon>
        <taxon>Viridiplantae</taxon>
        <taxon>Streptophyta</taxon>
        <taxon>Embryophyta</taxon>
        <taxon>Tracheophyta</taxon>
        <taxon>Spermatophyta</taxon>
        <taxon>Magnoliopsida</taxon>
        <taxon>Ranunculales</taxon>
        <taxon>Circaeasteraceae</taxon>
        <taxon>Kingdonia</taxon>
    </lineage>
</organism>
<dbReference type="PANTHER" id="PTHR11926">
    <property type="entry name" value="GLUCOSYL/GLUCURONOSYL TRANSFERASES"/>
    <property type="match status" value="1"/>
</dbReference>
<accession>A0A7J7P4T4</accession>
<evidence type="ECO:0000313" key="4">
    <source>
        <dbReference type="Proteomes" id="UP000541444"/>
    </source>
</evidence>
<dbReference type="AlphaFoldDB" id="A0A7J7P4T4"/>
<evidence type="ECO:0000313" key="3">
    <source>
        <dbReference type="EMBL" id="KAF6174282.1"/>
    </source>
</evidence>
<sequence length="267" mass="29842">MSDGLRMTLWVQSCVVYSTYYHYSHQLATFPTVDWPNISVDIPGLPTLRYDEIVSFLHSFSPYADLGEATSEQFKKLSKSAFCVLVDSFEELEYEVIESLSNVSPIKPIGPLVKFPCGDEDSLSATDDSLKWLDTQPIGSVVYVSFGSIVVLEEKQIEEIAWGLLNSGPPFLWAIKPSIVLPMGFIKEAEVYGVGVRLGRGELNTELLSRDDVERSIFEVTRGPKSNEMKKNAMKLKKAAEEAITDGGSFQRNLQAFVEDIRRLGLK</sequence>
<dbReference type="EMBL" id="JACGCM010000281">
    <property type="protein sequence ID" value="KAF6174282.1"/>
    <property type="molecule type" value="Genomic_DNA"/>
</dbReference>
<dbReference type="OrthoDB" id="5835829at2759"/>
<dbReference type="Gene3D" id="3.40.50.2000">
    <property type="entry name" value="Glycogen Phosphorylase B"/>
    <property type="match status" value="2"/>
</dbReference>
<evidence type="ECO:0000256" key="2">
    <source>
        <dbReference type="ARBA" id="ARBA00022676"/>
    </source>
</evidence>
<keyword evidence="4" id="KW-1185">Reference proteome</keyword>
<comment type="similarity">
    <text evidence="1">Belongs to the UDP-glycosyltransferase family.</text>
</comment>
<gene>
    <name evidence="3" type="ORF">GIB67_019658</name>
</gene>
<dbReference type="GO" id="GO:0080044">
    <property type="term" value="F:quercetin 7-O-glucosyltransferase activity"/>
    <property type="evidence" value="ECO:0007669"/>
    <property type="project" value="TreeGrafter"/>
</dbReference>
<dbReference type="PANTHER" id="PTHR11926:SF986">
    <property type="entry name" value="UDP-GLYCOSYLTRANSFERASE 84A1"/>
    <property type="match status" value="1"/>
</dbReference>
<dbReference type="SUPFAM" id="SSF53756">
    <property type="entry name" value="UDP-Glycosyltransferase/glycogen phosphorylase"/>
    <property type="match status" value="1"/>
</dbReference>
<protein>
    <submittedName>
        <fullName evidence="3">Uncharacterized protein</fullName>
    </submittedName>
</protein>
<proteinExistence type="inferred from homology"/>